<sequence>MFVRNDAKCFRFCRSKCSKNFKMKRNPRKLKWTKAFRKAAGKEMTVDSTLAFEKRRHVPVVYDRDLFQATVAGMKRIAEVKARRERAFYKARIAAAKEGQLTNDSLEITRSGHLLTPGMQQVSDETKKALSASQLVLAARAERKRERQLKNLAKHRANAVGFEGGADLAGGADADEAEMEEDSDVEEAELSMADALREADMSMDVGDEEAAPAEKIRQKVKATKAKKSSLKKASGGGMGMGMRS</sequence>
<protein>
    <recommendedName>
        <fullName evidence="2">Ribosome biogenesis protein RLP24</fullName>
    </recommendedName>
</protein>
<dbReference type="Proteomes" id="UP000237144">
    <property type="component" value="Unassembled WGS sequence"/>
</dbReference>
<evidence type="ECO:0000313" key="6">
    <source>
        <dbReference type="Proteomes" id="UP000237144"/>
    </source>
</evidence>
<evidence type="ECO:0000256" key="3">
    <source>
        <dbReference type="SAM" id="MobiDB-lite"/>
    </source>
</evidence>
<evidence type="ECO:0000256" key="1">
    <source>
        <dbReference type="ARBA" id="ARBA00005647"/>
    </source>
</evidence>
<comment type="similarity">
    <text evidence="1">Belongs to the eukaryotic ribosomal protein eL24 family.</text>
</comment>
<accession>A0A2S5B9K9</accession>
<dbReference type="GO" id="GO:0005730">
    <property type="term" value="C:nucleolus"/>
    <property type="evidence" value="ECO:0007669"/>
    <property type="project" value="TreeGrafter"/>
</dbReference>
<comment type="caution">
    <text evidence="5">The sequence shown here is derived from an EMBL/GenBank/DDBJ whole genome shotgun (WGS) entry which is preliminary data.</text>
</comment>
<feature type="domain" description="Large ribosomal subunit protein eL24-related N-terminal" evidence="4">
    <location>
        <begin position="1"/>
        <end position="46"/>
    </location>
</feature>
<dbReference type="InterPro" id="IPR000988">
    <property type="entry name" value="Ribosomal_eL24-rel_N"/>
</dbReference>
<gene>
    <name evidence="5" type="ORF">BMF94_3394</name>
</gene>
<dbReference type="SUPFAM" id="SSF57716">
    <property type="entry name" value="Glucocorticoid receptor-like (DNA-binding domain)"/>
    <property type="match status" value="1"/>
</dbReference>
<dbReference type="CDD" id="cd00472">
    <property type="entry name" value="Ribosomal_L24e_L24"/>
    <property type="match status" value="1"/>
</dbReference>
<keyword evidence="6" id="KW-1185">Reference proteome</keyword>
<dbReference type="Pfam" id="PF01246">
    <property type="entry name" value="Ribosomal_L24e"/>
    <property type="match status" value="1"/>
</dbReference>
<organism evidence="5 6">
    <name type="scientific">Rhodotorula taiwanensis</name>
    <dbReference type="NCBI Taxonomy" id="741276"/>
    <lineage>
        <taxon>Eukaryota</taxon>
        <taxon>Fungi</taxon>
        <taxon>Dikarya</taxon>
        <taxon>Basidiomycota</taxon>
        <taxon>Pucciniomycotina</taxon>
        <taxon>Microbotryomycetes</taxon>
        <taxon>Sporidiobolales</taxon>
        <taxon>Sporidiobolaceae</taxon>
        <taxon>Rhodotorula</taxon>
    </lineage>
</organism>
<feature type="region of interest" description="Disordered" evidence="3">
    <location>
        <begin position="204"/>
        <end position="244"/>
    </location>
</feature>
<evidence type="ECO:0000313" key="5">
    <source>
        <dbReference type="EMBL" id="POY73457.1"/>
    </source>
</evidence>
<proteinExistence type="inferred from homology"/>
<dbReference type="InterPro" id="IPR038630">
    <property type="entry name" value="L24e/L24_sf"/>
</dbReference>
<dbReference type="STRING" id="741276.A0A2S5B9K9"/>
<dbReference type="OrthoDB" id="10262490at2759"/>
<dbReference type="AlphaFoldDB" id="A0A2S5B9K9"/>
<dbReference type="PANTHER" id="PTHR10792">
    <property type="entry name" value="60S RIBOSOMAL PROTEIN L24"/>
    <property type="match status" value="1"/>
</dbReference>
<dbReference type="Gene3D" id="2.30.170.20">
    <property type="entry name" value="Ribosomal protein L24e"/>
    <property type="match status" value="1"/>
</dbReference>
<evidence type="ECO:0000256" key="2">
    <source>
        <dbReference type="ARBA" id="ARBA00018397"/>
    </source>
</evidence>
<feature type="compositionally biased region" description="Gly residues" evidence="3">
    <location>
        <begin position="234"/>
        <end position="244"/>
    </location>
</feature>
<dbReference type="GO" id="GO:0003735">
    <property type="term" value="F:structural constituent of ribosome"/>
    <property type="evidence" value="ECO:0007669"/>
    <property type="project" value="InterPro"/>
</dbReference>
<name>A0A2S5B9K9_9BASI</name>
<dbReference type="FunFam" id="2.30.170.20:FF:000001">
    <property type="entry name" value="probable ribosome biogenesis protein RLP24"/>
    <property type="match status" value="1"/>
</dbReference>
<feature type="compositionally biased region" description="Acidic residues" evidence="3">
    <location>
        <begin position="173"/>
        <end position="185"/>
    </location>
</feature>
<feature type="region of interest" description="Disordered" evidence="3">
    <location>
        <begin position="164"/>
        <end position="185"/>
    </location>
</feature>
<dbReference type="PANTHER" id="PTHR10792:SF8">
    <property type="entry name" value="RIBOSOME BIOGENESIS PROTEIN RLP24-RELATED"/>
    <property type="match status" value="1"/>
</dbReference>
<reference evidence="5 6" key="1">
    <citation type="journal article" date="2018" name="Front. Microbiol.">
        <title>Prospects for Fungal Bioremediation of Acidic Radioactive Waste Sites: Characterization and Genome Sequence of Rhodotorula taiwanensis MD1149.</title>
        <authorList>
            <person name="Tkavc R."/>
            <person name="Matrosova V.Y."/>
            <person name="Grichenko O.E."/>
            <person name="Gostincar C."/>
            <person name="Volpe R.P."/>
            <person name="Klimenkova P."/>
            <person name="Gaidamakova E.K."/>
            <person name="Zhou C.E."/>
            <person name="Stewart B.J."/>
            <person name="Lyman M.G."/>
            <person name="Malfatti S.A."/>
            <person name="Rubinfeld B."/>
            <person name="Courtot M."/>
            <person name="Singh J."/>
            <person name="Dalgard C.L."/>
            <person name="Hamilton T."/>
            <person name="Frey K.G."/>
            <person name="Gunde-Cimerman N."/>
            <person name="Dugan L."/>
            <person name="Daly M.J."/>
        </authorList>
    </citation>
    <scope>NUCLEOTIDE SEQUENCE [LARGE SCALE GENOMIC DNA]</scope>
    <source>
        <strain evidence="5 6">MD1149</strain>
    </source>
</reference>
<feature type="compositionally biased region" description="Basic residues" evidence="3">
    <location>
        <begin position="218"/>
        <end position="230"/>
    </location>
</feature>
<dbReference type="GO" id="GO:0042273">
    <property type="term" value="P:ribosomal large subunit biogenesis"/>
    <property type="evidence" value="ECO:0007669"/>
    <property type="project" value="TreeGrafter"/>
</dbReference>
<dbReference type="InterPro" id="IPR056366">
    <property type="entry name" value="Ribosomal_eL24"/>
</dbReference>
<evidence type="ECO:0000259" key="4">
    <source>
        <dbReference type="Pfam" id="PF01246"/>
    </source>
</evidence>
<dbReference type="EMBL" id="PJQD01000036">
    <property type="protein sequence ID" value="POY73457.1"/>
    <property type="molecule type" value="Genomic_DNA"/>
</dbReference>